<dbReference type="Pfam" id="PF01432">
    <property type="entry name" value="Peptidase_M3"/>
    <property type="match status" value="1"/>
</dbReference>
<keyword evidence="3 6" id="KW-0378">Hydrolase</keyword>
<comment type="cofactor">
    <cofactor evidence="6">
        <name>Zn(2+)</name>
        <dbReference type="ChEBI" id="CHEBI:29105"/>
    </cofactor>
    <text evidence="6">Binds 1 zinc ion.</text>
</comment>
<keyword evidence="2 6" id="KW-0479">Metal-binding</keyword>
<evidence type="ECO:0000256" key="4">
    <source>
        <dbReference type="ARBA" id="ARBA00022833"/>
    </source>
</evidence>
<dbReference type="InterPro" id="IPR004438">
    <property type="entry name" value="Peptidase_M3B"/>
</dbReference>
<dbReference type="Gene3D" id="1.10.287.830">
    <property type="entry name" value="putative peptidase helix hairpin domain like"/>
    <property type="match status" value="1"/>
</dbReference>
<keyword evidence="5 6" id="KW-0482">Metalloprotease</keyword>
<feature type="domain" description="Oligopeptidase F N-terminal" evidence="8">
    <location>
        <begin position="122"/>
        <end position="190"/>
    </location>
</feature>
<dbReference type="NCBIfam" id="TIGR00181">
    <property type="entry name" value="pepF"/>
    <property type="match status" value="1"/>
</dbReference>
<comment type="similarity">
    <text evidence="6">Belongs to the peptidase M3B family.</text>
</comment>
<comment type="function">
    <text evidence="6">Has oligopeptidase activity and degrades a variety of small bioactive peptides.</text>
</comment>
<proteinExistence type="inferred from homology"/>
<dbReference type="GO" id="GO:0006508">
    <property type="term" value="P:proteolysis"/>
    <property type="evidence" value="ECO:0007669"/>
    <property type="project" value="UniProtKB-KW"/>
</dbReference>
<evidence type="ECO:0000256" key="6">
    <source>
        <dbReference type="RuleBase" id="RU368091"/>
    </source>
</evidence>
<evidence type="ECO:0000256" key="5">
    <source>
        <dbReference type="ARBA" id="ARBA00023049"/>
    </source>
</evidence>
<name>A0A6J4UP80_9BACT</name>
<dbReference type="CDD" id="cd09608">
    <property type="entry name" value="M3B_PepF"/>
    <property type="match status" value="1"/>
</dbReference>
<feature type="domain" description="Peptidase M3A/M3B catalytic" evidence="7">
    <location>
        <begin position="210"/>
        <end position="592"/>
    </location>
</feature>
<dbReference type="Gene3D" id="1.10.1370.20">
    <property type="entry name" value="Oligoendopeptidase f, C-terminal domain"/>
    <property type="match status" value="1"/>
</dbReference>
<evidence type="ECO:0000259" key="8">
    <source>
        <dbReference type="Pfam" id="PF08439"/>
    </source>
</evidence>
<evidence type="ECO:0000313" key="9">
    <source>
        <dbReference type="EMBL" id="CAA9552732.1"/>
    </source>
</evidence>
<dbReference type="EC" id="3.4.24.-" evidence="6"/>
<keyword evidence="1 6" id="KW-0645">Protease</keyword>
<dbReference type="Gene3D" id="1.20.140.70">
    <property type="entry name" value="Oligopeptidase f, N-terminal domain"/>
    <property type="match status" value="1"/>
</dbReference>
<dbReference type="AlphaFoldDB" id="A0A6J4UP80"/>
<sequence>MVAELHAAQSDVLTRDQLAPEDIWDLSTIYAADAAWETDAAALPAAVAKAAAHRGLLGASADALRVALDDAMAVRRLADRLGTYASLRADEDTSDQANNARRERATALAIEAGQALAFMEPEILAIPPQTLETYRADPALATYGHLLDDLIRQRPHVRSVEIEELLAQAAEIARIPRDAFGQLDNADLEFGTVVDDTGAQVTLTKGRHALLLESKNREVRRGAHETLIRAYQNHGHTLAALHAGSVRKDVFQARVRNHESARAAALFENNIPVSVYDGLIAAVRTARPSLERFLALRKRALKLDELAVYDLRVPLAPTPAKRFGYREAVEIVLSGLGPLGARYVSDLRAGFANRWVDVHETKGKRSGAYSSGTYGAPPVILMNWNGTLNDVFTLAHEAGHAMHSHYAMANNPYHDAYYTIFLAEIASTVNEVLLTWHLLDQTPADDLVGRFALLDRFADGFNGTVITQTMFAEFERETHAGVEAGEPLTLTGLNDLYGGLQADYTPGVVVDDTVRIRWARIPHFYRGFYVFQYATGMSAAVAIARALRDEGARAAERYLAMLAAGGSDYSLSILQGAGVDLTTPAPIEAALAEFDRVVTEMEALADRGVLDAAA</sequence>
<dbReference type="GO" id="GO:0004222">
    <property type="term" value="F:metalloendopeptidase activity"/>
    <property type="evidence" value="ECO:0007669"/>
    <property type="project" value="UniProtKB-UniRule"/>
</dbReference>
<dbReference type="GO" id="GO:0046872">
    <property type="term" value="F:metal ion binding"/>
    <property type="evidence" value="ECO:0007669"/>
    <property type="project" value="UniProtKB-UniRule"/>
</dbReference>
<dbReference type="Pfam" id="PF08439">
    <property type="entry name" value="Peptidase_M3_N"/>
    <property type="match status" value="1"/>
</dbReference>
<evidence type="ECO:0000259" key="7">
    <source>
        <dbReference type="Pfam" id="PF01432"/>
    </source>
</evidence>
<organism evidence="9">
    <name type="scientific">uncultured Thermomicrobiales bacterium</name>
    <dbReference type="NCBI Taxonomy" id="1645740"/>
    <lineage>
        <taxon>Bacteria</taxon>
        <taxon>Pseudomonadati</taxon>
        <taxon>Thermomicrobiota</taxon>
        <taxon>Thermomicrobia</taxon>
        <taxon>Thermomicrobiales</taxon>
        <taxon>environmental samples</taxon>
    </lineage>
</organism>
<protein>
    <recommendedName>
        <fullName evidence="6">Oligopeptidase F</fullName>
        <ecNumber evidence="6">3.4.24.-</ecNumber>
    </recommendedName>
</protein>
<evidence type="ECO:0000256" key="3">
    <source>
        <dbReference type="ARBA" id="ARBA00022801"/>
    </source>
</evidence>
<dbReference type="SUPFAM" id="SSF55486">
    <property type="entry name" value="Metalloproteases ('zincins'), catalytic domain"/>
    <property type="match status" value="1"/>
</dbReference>
<reference evidence="9" key="1">
    <citation type="submission" date="2020-02" db="EMBL/GenBank/DDBJ databases">
        <authorList>
            <person name="Meier V. D."/>
        </authorList>
    </citation>
    <scope>NUCLEOTIDE SEQUENCE</scope>
    <source>
        <strain evidence="9">AVDCRST_MAG73</strain>
    </source>
</reference>
<dbReference type="InterPro" id="IPR013647">
    <property type="entry name" value="OligopepF_N_dom"/>
</dbReference>
<dbReference type="InterPro" id="IPR001567">
    <property type="entry name" value="Pept_M3A_M3B_dom"/>
</dbReference>
<gene>
    <name evidence="9" type="ORF">AVDCRST_MAG73-3090</name>
</gene>
<keyword evidence="4 6" id="KW-0862">Zinc</keyword>
<accession>A0A6J4UP80</accession>
<evidence type="ECO:0000256" key="1">
    <source>
        <dbReference type="ARBA" id="ARBA00022670"/>
    </source>
</evidence>
<evidence type="ECO:0000256" key="2">
    <source>
        <dbReference type="ARBA" id="ARBA00022723"/>
    </source>
</evidence>
<dbReference type="InterPro" id="IPR042088">
    <property type="entry name" value="OligoPept_F_C"/>
</dbReference>
<dbReference type="EMBL" id="CADCWE010000201">
    <property type="protein sequence ID" value="CAA9552732.1"/>
    <property type="molecule type" value="Genomic_DNA"/>
</dbReference>